<sequence length="410" mass="42361">MARSTKFSRHFHMLGAAALALGMASPALADVKAGVDAWERGDFAKAVAEWRDPAAKGDADAQFNLGQAYKLGRGVPMDLKQAEAWYKKAADRGHVQAADNYGLVLFQDNRRDEAIPYIRASAARGEPRAQYVLGTAMFNGDIAEKDWVRAYALMTRASAQGLPQASRSLATMDKYIPLAERTQGTQLAAQLEREAVAERQKLAGAAAGMTLADTATGATATPGPAAPVKPVVTAAARPAPAISRPASGSAIQTTDLPPSSANGTVIPTLPSGPNSVAASAGVDFATMGSPSASVPAPKPAPAAPKPVTPAPKPSTPVAPPLAAAASTAPATAVTGDWRVQLGAFSEEARARSLWSEMEKRNAALSGLQPYLVKAGAITKLQAGPFATQADAKKACDSVTRSGQACFPVRK</sequence>
<dbReference type="Proteomes" id="UP000248014">
    <property type="component" value="Unassembled WGS sequence"/>
</dbReference>
<dbReference type="Gene3D" id="3.30.70.1070">
    <property type="entry name" value="Sporulation related repeat"/>
    <property type="match status" value="1"/>
</dbReference>
<protein>
    <submittedName>
        <fullName evidence="4">Sel1 repeat-containing protein</fullName>
    </submittedName>
</protein>
<dbReference type="GO" id="GO:0042834">
    <property type="term" value="F:peptidoglycan binding"/>
    <property type="evidence" value="ECO:0007669"/>
    <property type="project" value="InterPro"/>
</dbReference>
<dbReference type="SUPFAM" id="SSF81901">
    <property type="entry name" value="HCP-like"/>
    <property type="match status" value="1"/>
</dbReference>
<organism evidence="4 5">
    <name type="scientific">Blastomonas natatoria</name>
    <dbReference type="NCBI Taxonomy" id="34015"/>
    <lineage>
        <taxon>Bacteria</taxon>
        <taxon>Pseudomonadati</taxon>
        <taxon>Pseudomonadota</taxon>
        <taxon>Alphaproteobacteria</taxon>
        <taxon>Sphingomonadales</taxon>
        <taxon>Sphingomonadaceae</taxon>
        <taxon>Blastomonas</taxon>
    </lineage>
</organism>
<dbReference type="AlphaFoldDB" id="A0A2V3VA45"/>
<dbReference type="Pfam" id="PF05036">
    <property type="entry name" value="SPOR"/>
    <property type="match status" value="1"/>
</dbReference>
<keyword evidence="2" id="KW-0732">Signal</keyword>
<dbReference type="PANTHER" id="PTHR45011">
    <property type="entry name" value="DAP3-BINDING CELL DEATH ENHANCER 1"/>
    <property type="match status" value="1"/>
</dbReference>
<dbReference type="PANTHER" id="PTHR45011:SF1">
    <property type="entry name" value="DAP3-BINDING CELL DEATH ENHANCER 1"/>
    <property type="match status" value="1"/>
</dbReference>
<dbReference type="SMART" id="SM00671">
    <property type="entry name" value="SEL1"/>
    <property type="match status" value="2"/>
</dbReference>
<dbReference type="EMBL" id="QJJM01000004">
    <property type="protein sequence ID" value="PXW77618.1"/>
    <property type="molecule type" value="Genomic_DNA"/>
</dbReference>
<feature type="signal peptide" evidence="2">
    <location>
        <begin position="1"/>
        <end position="29"/>
    </location>
</feature>
<evidence type="ECO:0000256" key="2">
    <source>
        <dbReference type="SAM" id="SignalP"/>
    </source>
</evidence>
<reference evidence="4 5" key="1">
    <citation type="submission" date="2018-05" db="EMBL/GenBank/DDBJ databases">
        <title>Genomic Encyclopedia of Type Strains, Phase IV (KMG-IV): sequencing the most valuable type-strain genomes for metagenomic binning, comparative biology and taxonomic classification.</title>
        <authorList>
            <person name="Goeker M."/>
        </authorList>
    </citation>
    <scope>NUCLEOTIDE SEQUENCE [LARGE SCALE GENOMIC DNA]</scope>
    <source>
        <strain evidence="4 5">DSM 3183</strain>
    </source>
</reference>
<name>A0A2V3VA45_9SPHN</name>
<evidence type="ECO:0000259" key="3">
    <source>
        <dbReference type="PROSITE" id="PS51724"/>
    </source>
</evidence>
<feature type="chain" id="PRO_5015972966" evidence="2">
    <location>
        <begin position="30"/>
        <end position="410"/>
    </location>
</feature>
<gene>
    <name evidence="4" type="ORF">C7451_104113</name>
</gene>
<dbReference type="InterPro" id="IPR036680">
    <property type="entry name" value="SPOR-like_sf"/>
</dbReference>
<dbReference type="SUPFAM" id="SSF110997">
    <property type="entry name" value="Sporulation related repeat"/>
    <property type="match status" value="1"/>
</dbReference>
<dbReference type="InterPro" id="IPR006597">
    <property type="entry name" value="Sel1-like"/>
</dbReference>
<dbReference type="InterPro" id="IPR011990">
    <property type="entry name" value="TPR-like_helical_dom_sf"/>
</dbReference>
<dbReference type="Gene3D" id="1.25.40.10">
    <property type="entry name" value="Tetratricopeptide repeat domain"/>
    <property type="match status" value="1"/>
</dbReference>
<accession>A0A2V3VA45</accession>
<keyword evidence="5" id="KW-1185">Reference proteome</keyword>
<feature type="domain" description="SPOR" evidence="3">
    <location>
        <begin position="331"/>
        <end position="410"/>
    </location>
</feature>
<dbReference type="Pfam" id="PF08238">
    <property type="entry name" value="Sel1"/>
    <property type="match status" value="2"/>
</dbReference>
<dbReference type="PROSITE" id="PS51724">
    <property type="entry name" value="SPOR"/>
    <property type="match status" value="1"/>
</dbReference>
<evidence type="ECO:0000313" key="4">
    <source>
        <dbReference type="EMBL" id="PXW77618.1"/>
    </source>
</evidence>
<dbReference type="InterPro" id="IPR052748">
    <property type="entry name" value="ISR_Activator"/>
</dbReference>
<feature type="region of interest" description="Disordered" evidence="1">
    <location>
        <begin position="288"/>
        <end position="320"/>
    </location>
</feature>
<proteinExistence type="predicted"/>
<evidence type="ECO:0000256" key="1">
    <source>
        <dbReference type="SAM" id="MobiDB-lite"/>
    </source>
</evidence>
<dbReference type="InterPro" id="IPR007730">
    <property type="entry name" value="SPOR-like_dom"/>
</dbReference>
<feature type="compositionally biased region" description="Pro residues" evidence="1">
    <location>
        <begin position="296"/>
        <end position="319"/>
    </location>
</feature>
<evidence type="ECO:0000313" key="5">
    <source>
        <dbReference type="Proteomes" id="UP000248014"/>
    </source>
</evidence>
<comment type="caution">
    <text evidence="4">The sequence shown here is derived from an EMBL/GenBank/DDBJ whole genome shotgun (WGS) entry which is preliminary data.</text>
</comment>